<feature type="compositionally biased region" description="Low complexity" evidence="3">
    <location>
        <begin position="430"/>
        <end position="447"/>
    </location>
</feature>
<dbReference type="Proteomes" id="UP001549145">
    <property type="component" value="Unassembled WGS sequence"/>
</dbReference>
<evidence type="ECO:0000256" key="1">
    <source>
        <dbReference type="ARBA" id="ARBA00004196"/>
    </source>
</evidence>
<feature type="domain" description="Multidrug resistance protein MdtA-like alpha-helical hairpin" evidence="5">
    <location>
        <begin position="110"/>
        <end position="179"/>
    </location>
</feature>
<evidence type="ECO:0000313" key="9">
    <source>
        <dbReference type="EMBL" id="MET3695078.1"/>
    </source>
</evidence>
<dbReference type="Pfam" id="PF25876">
    <property type="entry name" value="HH_MFP_RND"/>
    <property type="match status" value="1"/>
</dbReference>
<dbReference type="PANTHER" id="PTHR30158:SF3">
    <property type="entry name" value="MULTIDRUG EFFLUX PUMP SUBUNIT ACRA-RELATED"/>
    <property type="match status" value="1"/>
</dbReference>
<feature type="region of interest" description="Disordered" evidence="3">
    <location>
        <begin position="384"/>
        <end position="447"/>
    </location>
</feature>
<keyword evidence="4" id="KW-0732">Signal</keyword>
<feature type="domain" description="Multidrug resistance protein MdtA-like beta-barrel" evidence="7">
    <location>
        <begin position="216"/>
        <end position="306"/>
    </location>
</feature>
<evidence type="ECO:0000259" key="7">
    <source>
        <dbReference type="Pfam" id="PF25944"/>
    </source>
</evidence>
<dbReference type="SUPFAM" id="SSF111369">
    <property type="entry name" value="HlyD-like secretion proteins"/>
    <property type="match status" value="1"/>
</dbReference>
<dbReference type="NCBIfam" id="TIGR01730">
    <property type="entry name" value="RND_mfp"/>
    <property type="match status" value="1"/>
</dbReference>
<feature type="domain" description="Multidrug resistance protein MdtA-like barrel-sandwich hybrid" evidence="6">
    <location>
        <begin position="69"/>
        <end position="212"/>
    </location>
</feature>
<dbReference type="InterPro" id="IPR058625">
    <property type="entry name" value="MdtA-like_BSH"/>
</dbReference>
<evidence type="ECO:0000259" key="5">
    <source>
        <dbReference type="Pfam" id="PF25876"/>
    </source>
</evidence>
<accession>A0ABV2LB45</accession>
<dbReference type="Pfam" id="PF25917">
    <property type="entry name" value="BSH_RND"/>
    <property type="match status" value="1"/>
</dbReference>
<evidence type="ECO:0000313" key="10">
    <source>
        <dbReference type="Proteomes" id="UP001549145"/>
    </source>
</evidence>
<feature type="compositionally biased region" description="Basic and acidic residues" evidence="3">
    <location>
        <begin position="410"/>
        <end position="429"/>
    </location>
</feature>
<feature type="compositionally biased region" description="Basic and acidic residues" evidence="3">
    <location>
        <begin position="384"/>
        <end position="399"/>
    </location>
</feature>
<dbReference type="InterPro" id="IPR058627">
    <property type="entry name" value="MdtA-like_C"/>
</dbReference>
<keyword evidence="10" id="KW-1185">Reference proteome</keyword>
<feature type="signal peptide" evidence="4">
    <location>
        <begin position="1"/>
        <end position="26"/>
    </location>
</feature>
<feature type="domain" description="Multidrug resistance protein MdtA-like C-terminal permuted SH3" evidence="8">
    <location>
        <begin position="310"/>
        <end position="372"/>
    </location>
</feature>
<gene>
    <name evidence="9" type="ORF">ABID43_004643</name>
</gene>
<proteinExistence type="inferred from homology"/>
<comment type="similarity">
    <text evidence="2">Belongs to the membrane fusion protein (MFP) (TC 8.A.1) family.</text>
</comment>
<evidence type="ECO:0000256" key="3">
    <source>
        <dbReference type="SAM" id="MobiDB-lite"/>
    </source>
</evidence>
<dbReference type="Gene3D" id="2.40.30.170">
    <property type="match status" value="1"/>
</dbReference>
<sequence length="447" mass="47609">MTSLTTRLFRARPASLAAGFVLVALSACNQKQQAAAPVPGPAPEVGIVTVREQPIPYVRDLPGRVAPLRIAEVRSRVSGLVVKRTFEQGSLVKEGDVLYKIDPAPFEVELLSAEAALARTEAAQVLASQQADRLEQLLSRQTASQAQYDAAYAGLKQAQAEVAGAKATRDRAKLNLGYTDVRAPISGRIGRALLTEGTLVEQGGTANLATIQQLDPIYVDITQSVGELNKLRRDLASGELSRLSADTANVHLIMDDGSLYGSAGKLLFSDVTADPSTGQVTLRVLFPNPHDELFPGMYVRARIKQGIDTDALAVPQQAIQRTSDGKAEVWVVRDDSKVMLQPVEVGSVVGNQWIIRSGLKAGDRVVVEGVQKIAAGQEVKTVELKTASEDHEPKPRDTDVADADAQPRQAKGEVVKTDAPKPDAAKSDAAKSGAAKPDAAKPVSQVR</sequence>
<comment type="caution">
    <text evidence="9">The sequence shown here is derived from an EMBL/GenBank/DDBJ whole genome shotgun (WGS) entry which is preliminary data.</text>
</comment>
<protein>
    <submittedName>
        <fullName evidence="9">Membrane fusion protein (Multidrug efflux system)</fullName>
    </submittedName>
</protein>
<evidence type="ECO:0000259" key="8">
    <source>
        <dbReference type="Pfam" id="PF25967"/>
    </source>
</evidence>
<comment type="subcellular location">
    <subcellularLocation>
        <location evidence="1">Cell envelope</location>
    </subcellularLocation>
</comment>
<dbReference type="PANTHER" id="PTHR30158">
    <property type="entry name" value="ACRA/E-RELATED COMPONENT OF DRUG EFFLUX TRANSPORTER"/>
    <property type="match status" value="1"/>
</dbReference>
<name>A0ABV2LB45_9HYPH</name>
<dbReference type="Pfam" id="PF25944">
    <property type="entry name" value="Beta-barrel_RND"/>
    <property type="match status" value="1"/>
</dbReference>
<dbReference type="InterPro" id="IPR058624">
    <property type="entry name" value="MdtA-like_HH"/>
</dbReference>
<organism evidence="9 10">
    <name type="scientific">Methylobacterium goesingense</name>
    <dbReference type="NCBI Taxonomy" id="243690"/>
    <lineage>
        <taxon>Bacteria</taxon>
        <taxon>Pseudomonadati</taxon>
        <taxon>Pseudomonadota</taxon>
        <taxon>Alphaproteobacteria</taxon>
        <taxon>Hyphomicrobiales</taxon>
        <taxon>Methylobacteriaceae</taxon>
        <taxon>Methylobacterium</taxon>
    </lineage>
</organism>
<reference evidence="9 10" key="1">
    <citation type="submission" date="2024-06" db="EMBL/GenBank/DDBJ databases">
        <title>Genomic Encyclopedia of Type Strains, Phase IV (KMG-IV): sequencing the most valuable type-strain genomes for metagenomic binning, comparative biology and taxonomic classification.</title>
        <authorList>
            <person name="Goeker M."/>
        </authorList>
    </citation>
    <scope>NUCLEOTIDE SEQUENCE [LARGE SCALE GENOMIC DNA]</scope>
    <source>
        <strain evidence="9 10">DSM 21331</strain>
    </source>
</reference>
<dbReference type="Gene3D" id="1.10.287.470">
    <property type="entry name" value="Helix hairpin bin"/>
    <property type="match status" value="1"/>
</dbReference>
<dbReference type="EMBL" id="JBEPMM010000022">
    <property type="protein sequence ID" value="MET3695078.1"/>
    <property type="molecule type" value="Genomic_DNA"/>
</dbReference>
<dbReference type="InterPro" id="IPR058626">
    <property type="entry name" value="MdtA-like_b-barrel"/>
</dbReference>
<dbReference type="Gene3D" id="2.40.50.100">
    <property type="match status" value="1"/>
</dbReference>
<dbReference type="InterPro" id="IPR006143">
    <property type="entry name" value="RND_pump_MFP"/>
</dbReference>
<evidence type="ECO:0000259" key="6">
    <source>
        <dbReference type="Pfam" id="PF25917"/>
    </source>
</evidence>
<evidence type="ECO:0000256" key="4">
    <source>
        <dbReference type="SAM" id="SignalP"/>
    </source>
</evidence>
<dbReference type="PROSITE" id="PS51257">
    <property type="entry name" value="PROKAR_LIPOPROTEIN"/>
    <property type="match status" value="1"/>
</dbReference>
<feature type="chain" id="PRO_5046436099" evidence="4">
    <location>
        <begin position="27"/>
        <end position="447"/>
    </location>
</feature>
<dbReference type="Gene3D" id="2.40.420.20">
    <property type="match status" value="1"/>
</dbReference>
<evidence type="ECO:0000256" key="2">
    <source>
        <dbReference type="ARBA" id="ARBA00009477"/>
    </source>
</evidence>
<dbReference type="Pfam" id="PF25967">
    <property type="entry name" value="RND-MFP_C"/>
    <property type="match status" value="1"/>
</dbReference>
<dbReference type="RefSeq" id="WP_354466163.1">
    <property type="nucleotide sequence ID" value="NZ_JBEPMM010000022.1"/>
</dbReference>